<comment type="catalytic activity">
    <reaction evidence="1">
        <text>ATP + protein L-histidine = ADP + protein N-phospho-L-histidine.</text>
        <dbReference type="EC" id="2.7.13.3"/>
    </reaction>
</comment>
<dbReference type="InterPro" id="IPR050736">
    <property type="entry name" value="Sensor_HK_Regulatory"/>
</dbReference>
<dbReference type="GO" id="GO:0000155">
    <property type="term" value="F:phosphorelay sensor kinase activity"/>
    <property type="evidence" value="ECO:0007669"/>
    <property type="project" value="InterPro"/>
</dbReference>
<dbReference type="Pfam" id="PF00512">
    <property type="entry name" value="HisKA"/>
    <property type="match status" value="1"/>
</dbReference>
<keyword evidence="6" id="KW-0902">Two-component regulatory system</keyword>
<keyword evidence="5" id="KW-0418">Kinase</keyword>
<dbReference type="Pfam" id="PF02518">
    <property type="entry name" value="HATPase_c"/>
    <property type="match status" value="1"/>
</dbReference>
<keyword evidence="4" id="KW-0808">Transferase</keyword>
<evidence type="ECO:0000313" key="9">
    <source>
        <dbReference type="EMBL" id="OGG04941.1"/>
    </source>
</evidence>
<dbReference type="FunFam" id="1.10.287.130:FF:000001">
    <property type="entry name" value="Two-component sensor histidine kinase"/>
    <property type="match status" value="1"/>
</dbReference>
<dbReference type="CDD" id="cd16922">
    <property type="entry name" value="HATPase_EvgS-ArcB-TorS-like"/>
    <property type="match status" value="1"/>
</dbReference>
<dbReference type="SUPFAM" id="SSF55781">
    <property type="entry name" value="GAF domain-like"/>
    <property type="match status" value="1"/>
</dbReference>
<dbReference type="InterPro" id="IPR036890">
    <property type="entry name" value="HATPase_C_sf"/>
</dbReference>
<dbReference type="EMBL" id="MFJD01000001">
    <property type="protein sequence ID" value="OGG04941.1"/>
    <property type="molecule type" value="Genomic_DNA"/>
</dbReference>
<evidence type="ECO:0000256" key="2">
    <source>
        <dbReference type="ARBA" id="ARBA00012438"/>
    </source>
</evidence>
<dbReference type="Gene3D" id="3.30.450.40">
    <property type="match status" value="1"/>
</dbReference>
<feature type="domain" description="Histidine kinase" evidence="8">
    <location>
        <begin position="243"/>
        <end position="462"/>
    </location>
</feature>
<dbReference type="FunFam" id="3.30.565.10:FF:000010">
    <property type="entry name" value="Sensor histidine kinase RcsC"/>
    <property type="match status" value="1"/>
</dbReference>
<dbReference type="STRING" id="1798374.A2Z33_06625"/>
<evidence type="ECO:0000256" key="7">
    <source>
        <dbReference type="SAM" id="Coils"/>
    </source>
</evidence>
<keyword evidence="3" id="KW-0597">Phosphoprotein</keyword>
<evidence type="ECO:0000256" key="5">
    <source>
        <dbReference type="ARBA" id="ARBA00022777"/>
    </source>
</evidence>
<comment type="caution">
    <text evidence="9">The sequence shown here is derived from an EMBL/GenBank/DDBJ whole genome shotgun (WGS) entry which is preliminary data.</text>
</comment>
<dbReference type="SMART" id="SM00388">
    <property type="entry name" value="HisKA"/>
    <property type="match status" value="1"/>
</dbReference>
<dbReference type="CDD" id="cd00082">
    <property type="entry name" value="HisKA"/>
    <property type="match status" value="1"/>
</dbReference>
<dbReference type="PRINTS" id="PR00344">
    <property type="entry name" value="BCTRLSENSOR"/>
</dbReference>
<dbReference type="Gene3D" id="1.10.287.130">
    <property type="match status" value="1"/>
</dbReference>
<dbReference type="PANTHER" id="PTHR43711">
    <property type="entry name" value="TWO-COMPONENT HISTIDINE KINASE"/>
    <property type="match status" value="1"/>
</dbReference>
<evidence type="ECO:0000256" key="3">
    <source>
        <dbReference type="ARBA" id="ARBA00022553"/>
    </source>
</evidence>
<dbReference type="Proteomes" id="UP000178448">
    <property type="component" value="Unassembled WGS sequence"/>
</dbReference>
<sequence>MNVLARIARNLSRSNPSAAGNEPGSAEAVWRLEKVILDTLDFNVVVQKVVDSVLTELGYLQLGYRIVVLALIDEDSQTLRRVSISQTAEARKALEVTPVPFKDIVIPFTETDNQCIKVMKENRPYITHDWFDILRPCYSKEDARQVQTIVGIKTSMVYPVTYHGKTQGVMIFSLVKSESEIMEREKEIIRNFTDIVGLAVQHSKLYTTLDNTTKKLKELNDKLQSANTQLQELDKLKDEFVSLASHELRTPMTAIRGSLSTILEGYAGDISPQSKEFLTAAYNENDRLIRLVNNLLNISRIEAGRMNFAFQTLNLEEIISEVITNLQNVAKEKGLNLTYIREGPIPQVEADPDKVREVMINIIGNALKFTHKGGVTVRTKFDGRSVTTSITDTGSGIAKEDQDLLFKKFSQVQKTNYARPQGGTGLGLYICKIMVEGMRGKIWIESTLGVGSTFYFSLPISD</sequence>
<reference evidence="9 10" key="1">
    <citation type="journal article" date="2016" name="Nat. Commun.">
        <title>Thousands of microbial genomes shed light on interconnected biogeochemical processes in an aquifer system.</title>
        <authorList>
            <person name="Anantharaman K."/>
            <person name="Brown C.T."/>
            <person name="Hug L.A."/>
            <person name="Sharon I."/>
            <person name="Castelle C.J."/>
            <person name="Probst A.J."/>
            <person name="Thomas B.C."/>
            <person name="Singh A."/>
            <person name="Wilkins M.J."/>
            <person name="Karaoz U."/>
            <person name="Brodie E.L."/>
            <person name="Williams K.H."/>
            <person name="Hubbard S.S."/>
            <person name="Banfield J.F."/>
        </authorList>
    </citation>
    <scope>NUCLEOTIDE SEQUENCE [LARGE SCALE GENOMIC DNA]</scope>
</reference>
<dbReference type="InterPro" id="IPR004358">
    <property type="entry name" value="Sig_transdc_His_kin-like_C"/>
</dbReference>
<dbReference type="Pfam" id="PF01590">
    <property type="entry name" value="GAF"/>
    <property type="match status" value="1"/>
</dbReference>
<dbReference type="EC" id="2.7.13.3" evidence="2"/>
<evidence type="ECO:0000256" key="1">
    <source>
        <dbReference type="ARBA" id="ARBA00000085"/>
    </source>
</evidence>
<evidence type="ECO:0000313" key="10">
    <source>
        <dbReference type="Proteomes" id="UP000178448"/>
    </source>
</evidence>
<keyword evidence="7" id="KW-0175">Coiled coil</keyword>
<dbReference type="SUPFAM" id="SSF55874">
    <property type="entry name" value="ATPase domain of HSP90 chaperone/DNA topoisomerase II/histidine kinase"/>
    <property type="match status" value="1"/>
</dbReference>
<evidence type="ECO:0000256" key="6">
    <source>
        <dbReference type="ARBA" id="ARBA00023012"/>
    </source>
</evidence>
<dbReference type="SMART" id="SM00387">
    <property type="entry name" value="HATPase_c"/>
    <property type="match status" value="1"/>
</dbReference>
<evidence type="ECO:0000256" key="4">
    <source>
        <dbReference type="ARBA" id="ARBA00022679"/>
    </source>
</evidence>
<protein>
    <recommendedName>
        <fullName evidence="2">histidine kinase</fullName>
        <ecNumber evidence="2">2.7.13.3</ecNumber>
    </recommendedName>
</protein>
<dbReference type="InterPro" id="IPR003594">
    <property type="entry name" value="HATPase_dom"/>
</dbReference>
<dbReference type="InterPro" id="IPR029016">
    <property type="entry name" value="GAF-like_dom_sf"/>
</dbReference>
<evidence type="ECO:0000259" key="8">
    <source>
        <dbReference type="PROSITE" id="PS50109"/>
    </source>
</evidence>
<dbReference type="Gene3D" id="3.30.565.10">
    <property type="entry name" value="Histidine kinase-like ATPase, C-terminal domain"/>
    <property type="match status" value="1"/>
</dbReference>
<dbReference type="InterPro" id="IPR036097">
    <property type="entry name" value="HisK_dim/P_sf"/>
</dbReference>
<proteinExistence type="predicted"/>
<dbReference type="SUPFAM" id="SSF47384">
    <property type="entry name" value="Homodimeric domain of signal transducing histidine kinase"/>
    <property type="match status" value="1"/>
</dbReference>
<dbReference type="InterPro" id="IPR003661">
    <property type="entry name" value="HisK_dim/P_dom"/>
</dbReference>
<dbReference type="PROSITE" id="PS50109">
    <property type="entry name" value="HIS_KIN"/>
    <property type="match status" value="1"/>
</dbReference>
<dbReference type="InterPro" id="IPR003018">
    <property type="entry name" value="GAF"/>
</dbReference>
<organism evidence="9 10">
    <name type="scientific">Candidatus Gottesmanbacteria bacterium RBG_16_52_11</name>
    <dbReference type="NCBI Taxonomy" id="1798374"/>
    <lineage>
        <taxon>Bacteria</taxon>
        <taxon>Candidatus Gottesmaniibacteriota</taxon>
    </lineage>
</organism>
<dbReference type="InterPro" id="IPR005467">
    <property type="entry name" value="His_kinase_dom"/>
</dbReference>
<name>A0A1F5YXN2_9BACT</name>
<feature type="coiled-coil region" evidence="7">
    <location>
        <begin position="202"/>
        <end position="239"/>
    </location>
</feature>
<gene>
    <name evidence="9" type="ORF">A2Z33_06625</name>
</gene>
<accession>A0A1F5YXN2</accession>
<dbReference type="PANTHER" id="PTHR43711:SF31">
    <property type="entry name" value="HISTIDINE KINASE"/>
    <property type="match status" value="1"/>
</dbReference>
<dbReference type="AlphaFoldDB" id="A0A1F5YXN2"/>